<proteinExistence type="predicted"/>
<name>A0ACC0WFJ9_9STRA</name>
<dbReference type="Proteomes" id="UP001163321">
    <property type="component" value="Chromosome 13"/>
</dbReference>
<evidence type="ECO:0000313" key="1">
    <source>
        <dbReference type="EMBL" id="KAI9917589.1"/>
    </source>
</evidence>
<gene>
    <name evidence="1" type="ORF">PsorP6_013155</name>
</gene>
<organism evidence="1 2">
    <name type="scientific">Peronosclerospora sorghi</name>
    <dbReference type="NCBI Taxonomy" id="230839"/>
    <lineage>
        <taxon>Eukaryota</taxon>
        <taxon>Sar</taxon>
        <taxon>Stramenopiles</taxon>
        <taxon>Oomycota</taxon>
        <taxon>Peronosporomycetes</taxon>
        <taxon>Peronosporales</taxon>
        <taxon>Peronosporaceae</taxon>
        <taxon>Peronosclerospora</taxon>
    </lineage>
</organism>
<protein>
    <submittedName>
        <fullName evidence="1">Uncharacterized protein</fullName>
    </submittedName>
</protein>
<comment type="caution">
    <text evidence="1">The sequence shown here is derived from an EMBL/GenBank/DDBJ whole genome shotgun (WGS) entry which is preliminary data.</text>
</comment>
<evidence type="ECO:0000313" key="2">
    <source>
        <dbReference type="Proteomes" id="UP001163321"/>
    </source>
</evidence>
<sequence>MHLRIEEEKKIGKERDSMLKGSDDGERETVVAVGLASPMIGLTHRLDYCSVAWHATAQTDYEEISGPK</sequence>
<dbReference type="EMBL" id="CM047592">
    <property type="protein sequence ID" value="KAI9917589.1"/>
    <property type="molecule type" value="Genomic_DNA"/>
</dbReference>
<reference evidence="1 2" key="1">
    <citation type="journal article" date="2022" name="bioRxiv">
        <title>The genome of the oomycete Peronosclerospora sorghi, a cosmopolitan pathogen of maize and sorghum, is inflated with dispersed pseudogenes.</title>
        <authorList>
            <person name="Fletcher K."/>
            <person name="Martin F."/>
            <person name="Isakeit T."/>
            <person name="Cavanaugh K."/>
            <person name="Magill C."/>
            <person name="Michelmore R."/>
        </authorList>
    </citation>
    <scope>NUCLEOTIDE SEQUENCE [LARGE SCALE GENOMIC DNA]</scope>
    <source>
        <strain evidence="1">P6</strain>
    </source>
</reference>
<accession>A0ACC0WFJ9</accession>
<keyword evidence="2" id="KW-1185">Reference proteome</keyword>